<organism evidence="2 3">
    <name type="scientific">Lasiosphaeria miniovina</name>
    <dbReference type="NCBI Taxonomy" id="1954250"/>
    <lineage>
        <taxon>Eukaryota</taxon>
        <taxon>Fungi</taxon>
        <taxon>Dikarya</taxon>
        <taxon>Ascomycota</taxon>
        <taxon>Pezizomycotina</taxon>
        <taxon>Sordariomycetes</taxon>
        <taxon>Sordariomycetidae</taxon>
        <taxon>Sordariales</taxon>
        <taxon>Lasiosphaeriaceae</taxon>
        <taxon>Lasiosphaeria</taxon>
    </lineage>
</organism>
<dbReference type="EMBL" id="JAUIRO010000007">
    <property type="protein sequence ID" value="KAK0705952.1"/>
    <property type="molecule type" value="Genomic_DNA"/>
</dbReference>
<dbReference type="RefSeq" id="XP_060291046.1">
    <property type="nucleotide sequence ID" value="XM_060445971.1"/>
</dbReference>
<sequence length="559" mass="61038">MAMLDPEHAQHFAFVSYDGPRLPRDAKTRSLIRRRAMKDVAASRRQRGDYGKHNLRQFPVFVGEFVKAEPRDDATPLDGASDDDGTPTPRCIETATSAHSITKYEQAYQTLPLRERDCGFLASPSPPTDAATRLQLFRPVPQSGARLVTASDLSMLMSLAPLTGLRLGLASLAPSPWEVRNRGPDPSFLSAPRLGSSKLLAFIPSRYGQVATLTHATDCVVAKLRHMMVGQWGGEADVLGHYTKALRALQVALDDEEQRFTPETLCATQLLGVYELLSADGKPVSWIRHVGGATRLIEVRGVDRFKSEFDLALLTAHAGPAVTEAFLNNKSCFLAEDAWLRVLRAAISGDASLARQVDLVLALWGHLVGGPHVFEMTTALVCAPSPPPQQAVDDLIERLLGDRTRLLVWLGMAQQRIGLRMHGSYDDDEMARDVSAFPAGEDESGDDGTHLALRGTYTTCRILKARLLVALAPARFRHLEAECQELAGRVMRLGDQQPAAGRVSGSLVGSLFMSQSSWIAKAIVETKDVWAAESAGSGMIERAKFEAWCRAIGRRVPDS</sequence>
<dbReference type="PANTHER" id="PTHR38111:SF6">
    <property type="entry name" value="FINGER DOMAIN PROTEIN, PUTATIVE (AFU_ORTHOLOGUE AFUA_8G01940)-RELATED"/>
    <property type="match status" value="1"/>
</dbReference>
<dbReference type="InterPro" id="IPR053178">
    <property type="entry name" value="Osmoadaptation_assoc"/>
</dbReference>
<dbReference type="PANTHER" id="PTHR38111">
    <property type="entry name" value="ZN(2)-C6 FUNGAL-TYPE DOMAIN-CONTAINING PROTEIN-RELATED"/>
    <property type="match status" value="1"/>
</dbReference>
<proteinExistence type="predicted"/>
<dbReference type="GeneID" id="85329241"/>
<evidence type="ECO:0000313" key="2">
    <source>
        <dbReference type="EMBL" id="KAK0705952.1"/>
    </source>
</evidence>
<accession>A0AA40DM73</accession>
<comment type="caution">
    <text evidence="2">The sequence shown here is derived from an EMBL/GenBank/DDBJ whole genome shotgun (WGS) entry which is preliminary data.</text>
</comment>
<dbReference type="Proteomes" id="UP001172101">
    <property type="component" value="Unassembled WGS sequence"/>
</dbReference>
<dbReference type="InterPro" id="IPR021858">
    <property type="entry name" value="Fun_TF"/>
</dbReference>
<dbReference type="AlphaFoldDB" id="A0AA40DM73"/>
<dbReference type="Pfam" id="PF11951">
    <property type="entry name" value="Fungal_trans_2"/>
    <property type="match status" value="1"/>
</dbReference>
<protein>
    <submittedName>
        <fullName evidence="2">Uncharacterized protein</fullName>
    </submittedName>
</protein>
<keyword evidence="1" id="KW-0539">Nucleus</keyword>
<keyword evidence="3" id="KW-1185">Reference proteome</keyword>
<evidence type="ECO:0000256" key="1">
    <source>
        <dbReference type="ARBA" id="ARBA00023242"/>
    </source>
</evidence>
<name>A0AA40DM73_9PEZI</name>
<evidence type="ECO:0000313" key="3">
    <source>
        <dbReference type="Proteomes" id="UP001172101"/>
    </source>
</evidence>
<reference evidence="2" key="1">
    <citation type="submission" date="2023-06" db="EMBL/GenBank/DDBJ databases">
        <title>Genome-scale phylogeny and comparative genomics of the fungal order Sordariales.</title>
        <authorList>
            <consortium name="Lawrence Berkeley National Laboratory"/>
            <person name="Hensen N."/>
            <person name="Bonometti L."/>
            <person name="Westerberg I."/>
            <person name="Brannstrom I.O."/>
            <person name="Guillou S."/>
            <person name="Cros-Aarteil S."/>
            <person name="Calhoun S."/>
            <person name="Haridas S."/>
            <person name="Kuo A."/>
            <person name="Mondo S."/>
            <person name="Pangilinan J."/>
            <person name="Riley R."/>
            <person name="LaButti K."/>
            <person name="Andreopoulos B."/>
            <person name="Lipzen A."/>
            <person name="Chen C."/>
            <person name="Yanf M."/>
            <person name="Daum C."/>
            <person name="Ng V."/>
            <person name="Clum A."/>
            <person name="Steindorff A."/>
            <person name="Ohm R."/>
            <person name="Martin F."/>
            <person name="Silar P."/>
            <person name="Natvig D."/>
            <person name="Lalanne C."/>
            <person name="Gautier V."/>
            <person name="Ament-velasquez S.L."/>
            <person name="Kruys A."/>
            <person name="Hutchinson M.I."/>
            <person name="Powell A.J."/>
            <person name="Barry K."/>
            <person name="Miller A.N."/>
            <person name="Grigoriev I.V."/>
            <person name="Debuchy R."/>
            <person name="Gladieux P."/>
            <person name="Thoren M.H."/>
            <person name="Johannesson H."/>
        </authorList>
    </citation>
    <scope>NUCLEOTIDE SEQUENCE</scope>
    <source>
        <strain evidence="2">SMH2392-1A</strain>
    </source>
</reference>
<gene>
    <name evidence="2" type="ORF">B0T26DRAFT_755511</name>
</gene>